<evidence type="ECO:0000313" key="1">
    <source>
        <dbReference type="EMBL" id="GID73274.1"/>
    </source>
</evidence>
<organism evidence="1 2">
    <name type="scientific">Paractinoplanes deccanensis</name>
    <dbReference type="NCBI Taxonomy" id="113561"/>
    <lineage>
        <taxon>Bacteria</taxon>
        <taxon>Bacillati</taxon>
        <taxon>Actinomycetota</taxon>
        <taxon>Actinomycetes</taxon>
        <taxon>Micromonosporales</taxon>
        <taxon>Micromonosporaceae</taxon>
        <taxon>Paractinoplanes</taxon>
    </lineage>
</organism>
<name>A0ABQ3XZW9_9ACTN</name>
<sequence>MVTVMAATETRTWTLTIPAPAKMLSANAKLHHQTAGRIRKAWREASFTYAQQAKLPTGLDRVRIDIVLHHTVNRDRDDANWHPHVGKPVVDGLGVQRVVNGKNGPRVEVGYGLIPDDTPAHLDGPFISLGEKVSRRDYPLGLAVVTIVDLTGQPTGGFETERRVTSASTVWTFRCPARHQVSVTLRHGEDADPEPYRELFVARHGHCEAPA</sequence>
<keyword evidence="2" id="KW-1185">Reference proteome</keyword>
<evidence type="ECO:0000313" key="2">
    <source>
        <dbReference type="Proteomes" id="UP000609879"/>
    </source>
</evidence>
<comment type="caution">
    <text evidence="1">The sequence shown here is derived from an EMBL/GenBank/DDBJ whole genome shotgun (WGS) entry which is preliminary data.</text>
</comment>
<dbReference type="RefSeq" id="WP_203761203.1">
    <property type="nucleotide sequence ID" value="NZ_BOMI01000033.1"/>
</dbReference>
<gene>
    <name evidence="1" type="ORF">Ade02nite_19150</name>
</gene>
<dbReference type="Proteomes" id="UP000609879">
    <property type="component" value="Unassembled WGS sequence"/>
</dbReference>
<protein>
    <recommendedName>
        <fullName evidence="3">N-acetylmuramoyl-L-alanine amidase</fullName>
    </recommendedName>
</protein>
<reference evidence="1 2" key="1">
    <citation type="submission" date="2021-01" db="EMBL/GenBank/DDBJ databases">
        <title>Whole genome shotgun sequence of Actinoplanes deccanensis NBRC 13994.</title>
        <authorList>
            <person name="Komaki H."/>
            <person name="Tamura T."/>
        </authorList>
    </citation>
    <scope>NUCLEOTIDE SEQUENCE [LARGE SCALE GENOMIC DNA]</scope>
    <source>
        <strain evidence="1 2">NBRC 13994</strain>
    </source>
</reference>
<accession>A0ABQ3XZW9</accession>
<dbReference type="EMBL" id="BOMI01000033">
    <property type="protein sequence ID" value="GID73274.1"/>
    <property type="molecule type" value="Genomic_DNA"/>
</dbReference>
<evidence type="ECO:0008006" key="3">
    <source>
        <dbReference type="Google" id="ProtNLM"/>
    </source>
</evidence>
<proteinExistence type="predicted"/>